<dbReference type="AlphaFoldDB" id="G3JGR6"/>
<dbReference type="KEGG" id="cmt:CCM_03803"/>
<accession>G3JGR6</accession>
<dbReference type="Proteomes" id="UP000001610">
    <property type="component" value="Unassembled WGS sequence"/>
</dbReference>
<gene>
    <name evidence="2" type="ORF">CCM_03803</name>
</gene>
<dbReference type="InParanoid" id="G3JGR6"/>
<evidence type="ECO:0000313" key="2">
    <source>
        <dbReference type="EMBL" id="EGX92430.1"/>
    </source>
</evidence>
<feature type="region of interest" description="Disordered" evidence="1">
    <location>
        <begin position="1"/>
        <end position="20"/>
    </location>
</feature>
<dbReference type="GeneID" id="18165826"/>
<dbReference type="VEuPathDB" id="FungiDB:CCM_03803"/>
<reference evidence="2 3" key="1">
    <citation type="journal article" date="2011" name="Genome Biol.">
        <title>Genome sequence of the insect pathogenic fungus Cordyceps militaris, a valued traditional Chinese medicine.</title>
        <authorList>
            <person name="Zheng P."/>
            <person name="Xia Y."/>
            <person name="Xiao G."/>
            <person name="Xiong C."/>
            <person name="Hu X."/>
            <person name="Zhang S."/>
            <person name="Zheng H."/>
            <person name="Huang Y."/>
            <person name="Zhou Y."/>
            <person name="Wang S."/>
            <person name="Zhao G.P."/>
            <person name="Liu X."/>
            <person name="St Leger R.J."/>
            <person name="Wang C."/>
        </authorList>
    </citation>
    <scope>NUCLEOTIDE SEQUENCE [LARGE SCALE GENOMIC DNA]</scope>
    <source>
        <strain evidence="2 3">CM01</strain>
    </source>
</reference>
<evidence type="ECO:0000256" key="1">
    <source>
        <dbReference type="SAM" id="MobiDB-lite"/>
    </source>
</evidence>
<organism evidence="2 3">
    <name type="scientific">Cordyceps militaris (strain CM01)</name>
    <name type="common">Caterpillar fungus</name>
    <dbReference type="NCBI Taxonomy" id="983644"/>
    <lineage>
        <taxon>Eukaryota</taxon>
        <taxon>Fungi</taxon>
        <taxon>Dikarya</taxon>
        <taxon>Ascomycota</taxon>
        <taxon>Pezizomycotina</taxon>
        <taxon>Sordariomycetes</taxon>
        <taxon>Hypocreomycetidae</taxon>
        <taxon>Hypocreales</taxon>
        <taxon>Cordycipitaceae</taxon>
        <taxon>Cordyceps</taxon>
    </lineage>
</organism>
<protein>
    <submittedName>
        <fullName evidence="2">Uncharacterized protein</fullName>
    </submittedName>
</protein>
<dbReference type="HOGENOM" id="CLU_2654424_0_0_1"/>
<keyword evidence="3" id="KW-1185">Reference proteome</keyword>
<dbReference type="EMBL" id="JH126401">
    <property type="protein sequence ID" value="EGX92430.1"/>
    <property type="molecule type" value="Genomic_DNA"/>
</dbReference>
<evidence type="ECO:0000313" key="3">
    <source>
        <dbReference type="Proteomes" id="UP000001610"/>
    </source>
</evidence>
<feature type="compositionally biased region" description="Basic residues" evidence="1">
    <location>
        <begin position="1"/>
        <end position="16"/>
    </location>
</feature>
<dbReference type="RefSeq" id="XP_006669014.1">
    <property type="nucleotide sequence ID" value="XM_006668951.1"/>
</dbReference>
<name>G3JGR6_CORMM</name>
<sequence>MLRHSNFKLQSRHSYRGTKSLPVRSGAVRLQSSDEEATMMRSVVVRRAACTVSGLGGGEEEKEETLASCKLGIDYV</sequence>
<proteinExistence type="predicted"/>